<dbReference type="EMBL" id="CYKH01001670">
    <property type="protein sequence ID" value="CUG88721.1"/>
    <property type="molecule type" value="Genomic_DNA"/>
</dbReference>
<sequence>MHSSLKNVSQIALREQTCTEAEAAAVNSLAIELERSRQAEQQRLEVIAQSLNQQADNVRSAIHSLCDAPEDALDAEIRELNQVNVALGRRMIQLYDQAAAIAHEIETEVLQETEREEKEERRDMHSTSWLLRGKWLHSKKTWMGVQCFPVEAKHIGGTPSVRPAYFHFKNMRAERPVRAYGMNVPLLPVLYNRQDQVMLLENALALSRIENQISVTLSQLAIGIRNAEEFVEKYLINKEVRPSMHTLWFHEEGLRNQQHLLSSLSSHHLVPMFSLISHDVESGKMQTFEAIELYEELMDSTVAHAQIVRRELANQMVRVHCLNGDYEKAAEIVEEMKQRKIRRTFVTYAPMFRMIRGQDDAAQHERLLTFMYSVEGGSIAKFLYVDVPRMLYMFGVMIRHNWMAIDDAAQHERLLTFMYSVEGGSIAKFLYVDVPRMLYMFGVMIRHNWMAIYFTFLCCSSAAVYFWYYIRPLPLAQ</sequence>
<dbReference type="NCBIfam" id="TIGR00756">
    <property type="entry name" value="PPR"/>
    <property type="match status" value="1"/>
</dbReference>
<dbReference type="AlphaFoldDB" id="A0A0S4JI71"/>
<name>A0A0S4JI71_BODSA</name>
<dbReference type="InterPro" id="IPR002885">
    <property type="entry name" value="PPR_rpt"/>
</dbReference>
<keyword evidence="1" id="KW-1133">Transmembrane helix</keyword>
<reference evidence="3" key="1">
    <citation type="submission" date="2015-09" db="EMBL/GenBank/DDBJ databases">
        <authorList>
            <consortium name="Pathogen Informatics"/>
        </authorList>
    </citation>
    <scope>NUCLEOTIDE SEQUENCE [LARGE SCALE GENOMIC DNA]</scope>
    <source>
        <strain evidence="3">Lake Konstanz</strain>
    </source>
</reference>
<dbReference type="Gene3D" id="1.25.40.10">
    <property type="entry name" value="Tetratricopeptide repeat domain"/>
    <property type="match status" value="1"/>
</dbReference>
<gene>
    <name evidence="2" type="ORF">BSAL_16955</name>
</gene>
<dbReference type="VEuPathDB" id="TriTrypDB:BSAL_16955"/>
<evidence type="ECO:0000256" key="1">
    <source>
        <dbReference type="SAM" id="Phobius"/>
    </source>
</evidence>
<proteinExistence type="predicted"/>
<keyword evidence="1" id="KW-0472">Membrane</keyword>
<dbReference type="InterPro" id="IPR011990">
    <property type="entry name" value="TPR-like_helical_dom_sf"/>
</dbReference>
<protein>
    <submittedName>
        <fullName evidence="2">Transmembrane protein, putative</fullName>
    </submittedName>
</protein>
<keyword evidence="3" id="KW-1185">Reference proteome</keyword>
<accession>A0A0S4JI71</accession>
<feature type="transmembrane region" description="Helical" evidence="1">
    <location>
        <begin position="450"/>
        <end position="470"/>
    </location>
</feature>
<dbReference type="Proteomes" id="UP000051952">
    <property type="component" value="Unassembled WGS sequence"/>
</dbReference>
<keyword evidence="1 2" id="KW-0812">Transmembrane</keyword>
<organism evidence="2 3">
    <name type="scientific">Bodo saltans</name>
    <name type="common">Flagellated protozoan</name>
    <dbReference type="NCBI Taxonomy" id="75058"/>
    <lineage>
        <taxon>Eukaryota</taxon>
        <taxon>Discoba</taxon>
        <taxon>Euglenozoa</taxon>
        <taxon>Kinetoplastea</taxon>
        <taxon>Metakinetoplastina</taxon>
        <taxon>Eubodonida</taxon>
        <taxon>Bodonidae</taxon>
        <taxon>Bodo</taxon>
    </lineage>
</organism>
<evidence type="ECO:0000313" key="3">
    <source>
        <dbReference type="Proteomes" id="UP000051952"/>
    </source>
</evidence>
<dbReference type="OrthoDB" id="185373at2759"/>
<evidence type="ECO:0000313" key="2">
    <source>
        <dbReference type="EMBL" id="CUG88721.1"/>
    </source>
</evidence>